<dbReference type="EMBL" id="GEZM01078096">
    <property type="protein sequence ID" value="JAV63012.1"/>
    <property type="molecule type" value="Transcribed_RNA"/>
</dbReference>
<dbReference type="RefSeq" id="XP_031346423.1">
    <property type="nucleotide sequence ID" value="XM_031490563.1"/>
</dbReference>
<protein>
    <submittedName>
        <fullName evidence="2">Uncharacterized protein</fullName>
    </submittedName>
</protein>
<dbReference type="AlphaFoldDB" id="A0A1Y1KNN9"/>
<dbReference type="GeneID" id="116173219"/>
<dbReference type="RefSeq" id="XP_031340389.1">
    <property type="nucleotide sequence ID" value="XM_031484529.1"/>
</dbReference>
<dbReference type="GeneID" id="116178527"/>
<accession>A0A1Y1KNN9</accession>
<dbReference type="KEGG" id="ppyr:116182218"/>
<dbReference type="GeneID" id="116159477"/>
<dbReference type="KEGG" id="ppyr:116178527"/>
<dbReference type="RefSeq" id="XP_031358602.1">
    <property type="nucleotide sequence ID" value="XM_031502742.1"/>
</dbReference>
<dbReference type="KEGG" id="ppyr:116168602"/>
<proteinExistence type="predicted"/>
<sequence>MSAQIQQQSQDSWGSEDDAKSSLSLDKLSVNESSKEEQGKETLISSWSLFLDGGIILEVGVTLDEYFFDSIVQISCPPHYDDQYLQFERCEWKEIFNFKTEHLIKHMVQCTPKRRSKHEIFTESKIIILEAEEEEDGGCIRISESDKSIIFSKQAIDMIFIASEVITQKLDVANHYAMYCLYDDFTREVAKILHTEGVTSEESILSRGKLICQNLKLLTSLSSWKEKYDNLQDLTLLTEIVNIHPRKFINTVVSKISMLK</sequence>
<dbReference type="RefSeq" id="XP_031353897.1">
    <property type="nucleotide sequence ID" value="XM_031498037.1"/>
</dbReference>
<dbReference type="RefSeq" id="XP_031328314.1">
    <property type="nucleotide sequence ID" value="XM_031472454.1"/>
</dbReference>
<dbReference type="GeneID" id="116182218"/>
<organism evidence="2">
    <name type="scientific">Photinus pyralis</name>
    <name type="common">Common eastern firefly</name>
    <name type="synonym">Lampyris pyralis</name>
    <dbReference type="NCBI Taxonomy" id="7054"/>
    <lineage>
        <taxon>Eukaryota</taxon>
        <taxon>Metazoa</taxon>
        <taxon>Ecdysozoa</taxon>
        <taxon>Arthropoda</taxon>
        <taxon>Hexapoda</taxon>
        <taxon>Insecta</taxon>
        <taxon>Pterygota</taxon>
        <taxon>Neoptera</taxon>
        <taxon>Endopterygota</taxon>
        <taxon>Coleoptera</taxon>
        <taxon>Polyphaga</taxon>
        <taxon>Elateriformia</taxon>
        <taxon>Elateroidea</taxon>
        <taxon>Lampyridae</taxon>
        <taxon>Lampyrinae</taxon>
        <taxon>Photinus</taxon>
    </lineage>
</organism>
<dbReference type="KEGG" id="ppyr:116159477"/>
<reference evidence="2" key="1">
    <citation type="journal article" date="2016" name="Sci. Rep.">
        <title>Molecular characterization of firefly nuptial gifts: a multi-omics approach sheds light on postcopulatory sexual selection.</title>
        <authorList>
            <person name="Al-Wathiqui N."/>
            <person name="Fallon T.R."/>
            <person name="South A."/>
            <person name="Weng J.K."/>
            <person name="Lewis S.M."/>
        </authorList>
    </citation>
    <scope>NUCLEOTIDE SEQUENCE</scope>
</reference>
<feature type="compositionally biased region" description="Polar residues" evidence="1">
    <location>
        <begin position="1"/>
        <end position="13"/>
    </location>
</feature>
<dbReference type="GeneID" id="116168602"/>
<dbReference type="KEGG" id="ppyr:116173219"/>
<feature type="region of interest" description="Disordered" evidence="1">
    <location>
        <begin position="1"/>
        <end position="33"/>
    </location>
</feature>
<name>A0A1Y1KNN9_PHOPY</name>
<evidence type="ECO:0000313" key="2">
    <source>
        <dbReference type="EMBL" id="JAV63012.1"/>
    </source>
</evidence>
<evidence type="ECO:0000256" key="1">
    <source>
        <dbReference type="SAM" id="MobiDB-lite"/>
    </source>
</evidence>